<dbReference type="InterPro" id="IPR038959">
    <property type="entry name" value="Prp19"/>
</dbReference>
<dbReference type="PANTHER" id="PTHR43995">
    <property type="entry name" value="PRE-MRNA-PROCESSING FACTOR 19"/>
    <property type="match status" value="1"/>
</dbReference>
<dbReference type="GO" id="GO:0000398">
    <property type="term" value="P:mRNA splicing, via spliceosome"/>
    <property type="evidence" value="ECO:0007669"/>
    <property type="project" value="InterPro"/>
</dbReference>
<reference evidence="18 19" key="1">
    <citation type="journal article" date="2018" name="Nat. Ecol. Evol.">
        <title>Pezizomycetes genomes reveal the molecular basis of ectomycorrhizal truffle lifestyle.</title>
        <authorList>
            <person name="Murat C."/>
            <person name="Payen T."/>
            <person name="Noel B."/>
            <person name="Kuo A."/>
            <person name="Morin E."/>
            <person name="Chen J."/>
            <person name="Kohler A."/>
            <person name="Krizsan K."/>
            <person name="Balestrini R."/>
            <person name="Da Silva C."/>
            <person name="Montanini B."/>
            <person name="Hainaut M."/>
            <person name="Levati E."/>
            <person name="Barry K.W."/>
            <person name="Belfiori B."/>
            <person name="Cichocki N."/>
            <person name="Clum A."/>
            <person name="Dockter R.B."/>
            <person name="Fauchery L."/>
            <person name="Guy J."/>
            <person name="Iotti M."/>
            <person name="Le Tacon F."/>
            <person name="Lindquist E.A."/>
            <person name="Lipzen A."/>
            <person name="Malagnac F."/>
            <person name="Mello A."/>
            <person name="Molinier V."/>
            <person name="Miyauchi S."/>
            <person name="Poulain J."/>
            <person name="Riccioni C."/>
            <person name="Rubini A."/>
            <person name="Sitrit Y."/>
            <person name="Splivallo R."/>
            <person name="Traeger S."/>
            <person name="Wang M."/>
            <person name="Zifcakova L."/>
            <person name="Wipf D."/>
            <person name="Zambonelli A."/>
            <person name="Paolocci F."/>
            <person name="Nowrousian M."/>
            <person name="Ottonello S."/>
            <person name="Baldrian P."/>
            <person name="Spatafora J.W."/>
            <person name="Henrissat B."/>
            <person name="Nagy L.G."/>
            <person name="Aury J.M."/>
            <person name="Wincker P."/>
            <person name="Grigoriev I.V."/>
            <person name="Bonfante P."/>
            <person name="Martin F.M."/>
        </authorList>
    </citation>
    <scope>NUCLEOTIDE SEQUENCE [LARGE SCALE GENOMIC DNA]</scope>
    <source>
        <strain evidence="18 19">CCBAS932</strain>
    </source>
</reference>
<dbReference type="FunFam" id="3.30.40.10:FF:000027">
    <property type="entry name" value="Pre-mRNA-processing factor 19, putative"/>
    <property type="match status" value="1"/>
</dbReference>
<dbReference type="Pfam" id="PF08606">
    <property type="entry name" value="Prp19"/>
    <property type="match status" value="1"/>
</dbReference>
<dbReference type="InterPro" id="IPR013083">
    <property type="entry name" value="Znf_RING/FYVE/PHD"/>
</dbReference>
<keyword evidence="11" id="KW-0697">Rotamase</keyword>
<dbReference type="UniPathway" id="UPA00143"/>
<dbReference type="GO" id="GO:0061630">
    <property type="term" value="F:ubiquitin protein ligase activity"/>
    <property type="evidence" value="ECO:0007669"/>
    <property type="project" value="UniProtKB-UniRule"/>
</dbReference>
<keyword evidence="19" id="KW-1185">Reference proteome</keyword>
<dbReference type="InterPro" id="IPR015943">
    <property type="entry name" value="WD40/YVTN_repeat-like_dom_sf"/>
</dbReference>
<dbReference type="GO" id="GO:0006281">
    <property type="term" value="P:DNA repair"/>
    <property type="evidence" value="ECO:0007669"/>
    <property type="project" value="UniProtKB-KW"/>
</dbReference>
<keyword evidence="9 16" id="KW-0227">DNA damage</keyword>
<dbReference type="SMART" id="SM00504">
    <property type="entry name" value="Ubox"/>
    <property type="match status" value="1"/>
</dbReference>
<gene>
    <name evidence="18" type="ORF">P167DRAFT_564650</name>
</gene>
<name>A0A3N4KR99_9PEZI</name>
<dbReference type="SUPFAM" id="SSF57850">
    <property type="entry name" value="RING/U-box"/>
    <property type="match status" value="1"/>
</dbReference>
<dbReference type="InParanoid" id="A0A3N4KR99"/>
<dbReference type="Pfam" id="PF00400">
    <property type="entry name" value="WD40"/>
    <property type="match status" value="3"/>
</dbReference>
<dbReference type="InterPro" id="IPR003613">
    <property type="entry name" value="Ubox_domain"/>
</dbReference>
<dbReference type="InterPro" id="IPR036322">
    <property type="entry name" value="WD40_repeat_dom_sf"/>
</dbReference>
<keyword evidence="4 15" id="KW-0853">WD repeat</keyword>
<evidence type="ECO:0000256" key="13">
    <source>
        <dbReference type="ARBA" id="ARBA00023204"/>
    </source>
</evidence>
<dbReference type="SUPFAM" id="SSF50978">
    <property type="entry name" value="WD40 repeat-like"/>
    <property type="match status" value="1"/>
</dbReference>
<dbReference type="PANTHER" id="PTHR43995:SF1">
    <property type="entry name" value="PRE-MRNA-PROCESSING FACTOR 19"/>
    <property type="match status" value="1"/>
</dbReference>
<dbReference type="Gene3D" id="3.30.40.10">
    <property type="entry name" value="Zinc/RING finger domain, C3HC4 (zinc finger)"/>
    <property type="match status" value="1"/>
</dbReference>
<proteinExistence type="inferred from homology"/>
<comment type="subcellular location">
    <subcellularLocation>
        <location evidence="1 16">Nucleus</location>
    </subcellularLocation>
</comment>
<evidence type="ECO:0000256" key="6">
    <source>
        <dbReference type="ARBA" id="ARBA00022679"/>
    </source>
</evidence>
<dbReference type="InterPro" id="IPR055340">
    <property type="entry name" value="RING-Ubox_PRP19"/>
</dbReference>
<dbReference type="Gene3D" id="2.130.10.10">
    <property type="entry name" value="YVTN repeat-like/Quinoprotein amine dehydrogenase"/>
    <property type="match status" value="1"/>
</dbReference>
<dbReference type="GO" id="GO:0000974">
    <property type="term" value="C:Prp19 complex"/>
    <property type="evidence" value="ECO:0007669"/>
    <property type="project" value="UniProtKB-UniRule"/>
</dbReference>
<evidence type="ECO:0000256" key="12">
    <source>
        <dbReference type="ARBA" id="ARBA00023187"/>
    </source>
</evidence>
<dbReference type="EC" id="2.3.2.27" evidence="16"/>
<evidence type="ECO:0000256" key="16">
    <source>
        <dbReference type="RuleBase" id="RU367101"/>
    </source>
</evidence>
<comment type="function">
    <text evidence="16">Ubiquitin-protein ligase which is mainly involved pre-mRNA splicing and DNA repair. Required for pre-mRNA splicing as component of the spliceosome.</text>
</comment>
<dbReference type="GO" id="GO:0005737">
    <property type="term" value="C:cytoplasm"/>
    <property type="evidence" value="ECO:0007669"/>
    <property type="project" value="TreeGrafter"/>
</dbReference>
<evidence type="ECO:0000256" key="3">
    <source>
        <dbReference type="ARBA" id="ARBA00006388"/>
    </source>
</evidence>
<evidence type="ECO:0000256" key="9">
    <source>
        <dbReference type="ARBA" id="ARBA00022763"/>
    </source>
</evidence>
<protein>
    <recommendedName>
        <fullName evidence="16">Pre-mRNA-processing factor 19</fullName>
        <ecNumber evidence="16">2.3.2.27</ecNumber>
    </recommendedName>
</protein>
<evidence type="ECO:0000313" key="18">
    <source>
        <dbReference type="EMBL" id="RPB13124.1"/>
    </source>
</evidence>
<dbReference type="EMBL" id="ML119124">
    <property type="protein sequence ID" value="RPB13124.1"/>
    <property type="molecule type" value="Genomic_DNA"/>
</dbReference>
<dbReference type="AlphaFoldDB" id="A0A3N4KR99"/>
<dbReference type="PROSITE" id="PS50082">
    <property type="entry name" value="WD_REPEATS_2"/>
    <property type="match status" value="1"/>
</dbReference>
<comment type="similarity">
    <text evidence="3 16">Belongs to the WD repeat PRP19 family.</text>
</comment>
<dbReference type="GO" id="GO:0071006">
    <property type="term" value="C:U2-type catalytic step 1 spliceosome"/>
    <property type="evidence" value="ECO:0007669"/>
    <property type="project" value="TreeGrafter"/>
</dbReference>
<dbReference type="InterPro" id="IPR013915">
    <property type="entry name" value="Prp19_cc"/>
</dbReference>
<sequence>MLCAISGEAPSVPVASTKSGVVFEKRLIEAYIAEHGKDPVTGEDLTTADLVELKSSRTVRPRPPTLTSIPSLLATFQNEWDALALETHTLRQQLTQTRQELSTALYQHDAATRVIARLLKERDEAREALSKISIGAGSGPAAPVAAGGADAMEVDDAGVVPQSVQDLVDETAKVKSGGRRKRAVPADWTTAESVSGFSTLFVSEPLYPGCNSIDLDVSGELALLGGSDGVAGIYSIPQQSLLSPLKSDDGAVVDALWAGNKAITGHSSGVVRVWDEAGNGSTTMRTHAGEVKALALHPSERILGSVGADKSWVLYDIEAGKKVVQIYGESELTSAHFHPDGRLFATGTGNAVNIYDVRTATLGATFGPLTGPVSSLHFSENGYWLALSVKDQSSVEIWDLRELTQTKAIDVGTRVDNVRWDYTGQFIATAGPSGVSVQQYQKKGKTWSEPLRVGVPAVATAWGPRAGSLVTVNKEGIITVLGAK</sequence>
<comment type="catalytic activity">
    <reaction evidence="16">
        <text>S-ubiquitinyl-[E2 ubiquitin-conjugating enzyme]-L-cysteine + [acceptor protein]-L-lysine = [E2 ubiquitin-conjugating enzyme]-L-cysteine + N(6)-ubiquitinyl-[acceptor protein]-L-lysine.</text>
        <dbReference type="EC" id="2.3.2.27"/>
    </reaction>
</comment>
<keyword evidence="12 16" id="KW-0508">mRNA splicing</keyword>
<keyword evidence="5 16" id="KW-0507">mRNA processing</keyword>
<dbReference type="SMART" id="SM00320">
    <property type="entry name" value="WD40"/>
    <property type="match status" value="4"/>
</dbReference>
<accession>A0A3N4KR99</accession>
<dbReference type="OrthoDB" id="687049at2759"/>
<evidence type="ECO:0000256" key="2">
    <source>
        <dbReference type="ARBA" id="ARBA00004906"/>
    </source>
</evidence>
<dbReference type="Proteomes" id="UP000277580">
    <property type="component" value="Unassembled WGS sequence"/>
</dbReference>
<keyword evidence="8" id="KW-0677">Repeat</keyword>
<feature type="repeat" description="WD" evidence="15">
    <location>
        <begin position="284"/>
        <end position="325"/>
    </location>
</feature>
<comment type="pathway">
    <text evidence="2 16">Protein modification; protein ubiquitination.</text>
</comment>
<dbReference type="CDD" id="cd16656">
    <property type="entry name" value="RING-Ubox_PRP19"/>
    <property type="match status" value="1"/>
</dbReference>
<keyword evidence="13 16" id="KW-0234">DNA repair</keyword>
<dbReference type="GO" id="GO:0003755">
    <property type="term" value="F:peptidyl-prolyl cis-trans isomerase activity"/>
    <property type="evidence" value="ECO:0007669"/>
    <property type="project" value="UniProtKB-KW"/>
</dbReference>
<evidence type="ECO:0000256" key="5">
    <source>
        <dbReference type="ARBA" id="ARBA00022664"/>
    </source>
</evidence>
<keyword evidence="11" id="KW-0413">Isomerase</keyword>
<evidence type="ECO:0000259" key="17">
    <source>
        <dbReference type="PROSITE" id="PS51698"/>
    </source>
</evidence>
<organism evidence="18 19">
    <name type="scientific">Morchella conica CCBAS932</name>
    <dbReference type="NCBI Taxonomy" id="1392247"/>
    <lineage>
        <taxon>Eukaryota</taxon>
        <taxon>Fungi</taxon>
        <taxon>Dikarya</taxon>
        <taxon>Ascomycota</taxon>
        <taxon>Pezizomycotina</taxon>
        <taxon>Pezizomycetes</taxon>
        <taxon>Pezizales</taxon>
        <taxon>Morchellaceae</taxon>
        <taxon>Morchella</taxon>
    </lineage>
</organism>
<evidence type="ECO:0000256" key="10">
    <source>
        <dbReference type="ARBA" id="ARBA00022786"/>
    </source>
</evidence>
<keyword evidence="10 16" id="KW-0833">Ubl conjugation pathway</keyword>
<evidence type="ECO:0000256" key="8">
    <source>
        <dbReference type="ARBA" id="ARBA00022737"/>
    </source>
</evidence>
<comment type="subunit">
    <text evidence="16">Homotetramer.</text>
</comment>
<evidence type="ECO:0000256" key="15">
    <source>
        <dbReference type="PROSITE-ProRule" id="PRU00221"/>
    </source>
</evidence>
<keyword evidence="7 16" id="KW-0747">Spliceosome</keyword>
<dbReference type="PROSITE" id="PS51698">
    <property type="entry name" value="U_BOX"/>
    <property type="match status" value="1"/>
</dbReference>
<evidence type="ECO:0000256" key="14">
    <source>
        <dbReference type="ARBA" id="ARBA00023242"/>
    </source>
</evidence>
<dbReference type="STRING" id="1392247.A0A3N4KR99"/>
<evidence type="ECO:0000256" key="11">
    <source>
        <dbReference type="ARBA" id="ARBA00023110"/>
    </source>
</evidence>
<evidence type="ECO:0000256" key="4">
    <source>
        <dbReference type="ARBA" id="ARBA00022574"/>
    </source>
</evidence>
<keyword evidence="6 16" id="KW-0808">Transferase</keyword>
<keyword evidence="14 16" id="KW-0539">Nucleus</keyword>
<evidence type="ECO:0000256" key="1">
    <source>
        <dbReference type="ARBA" id="ARBA00004123"/>
    </source>
</evidence>
<dbReference type="GO" id="GO:0070534">
    <property type="term" value="P:protein K63-linked ubiquitination"/>
    <property type="evidence" value="ECO:0007669"/>
    <property type="project" value="UniProtKB-UniRule"/>
</dbReference>
<dbReference type="InterPro" id="IPR001680">
    <property type="entry name" value="WD40_rpt"/>
</dbReference>
<evidence type="ECO:0000313" key="19">
    <source>
        <dbReference type="Proteomes" id="UP000277580"/>
    </source>
</evidence>
<evidence type="ECO:0000256" key="7">
    <source>
        <dbReference type="ARBA" id="ARBA00022728"/>
    </source>
</evidence>
<feature type="domain" description="U-box" evidence="17">
    <location>
        <begin position="1"/>
        <end position="70"/>
    </location>
</feature>